<accession>A0A5B1L8X9</accession>
<dbReference type="RefSeq" id="WP_149729752.1">
    <property type="nucleotide sequence ID" value="NZ_VUJV01000006.1"/>
</dbReference>
<name>A0A5B1L8X9_9ACTN</name>
<evidence type="ECO:0000313" key="3">
    <source>
        <dbReference type="EMBL" id="KAA1417082.1"/>
    </source>
</evidence>
<evidence type="ECO:0000259" key="2">
    <source>
        <dbReference type="Pfam" id="PF00296"/>
    </source>
</evidence>
<sequence>MKLGLQLGYWGAQPPQGVGEIVAAAEDAGFDAIFTAEAWGSDAFTPLAWWGKDTSRVRLGTSIVQMSGRAPTSIAMHALTLDHLTNGRLILGMGVSGPQVVEGWYGQPFAKPLARTREVVEIIRKVLAREAPVTNDGPHYPLPFNGPGSVGLGKPLKPIVHPLRADIPIWLGAEGPKNVAQTAEIADGWIPIFYTPKSAGMYQPWLDEGFAREGARRTRETFEIAATCHLQVTTSEEERQAVIQGMKPVIALYMGGMGAKDQNFHKNVFERMGYGAITDQVQALFLAQKREEATALIPDDLVEDMHIVGDASYVKERVAQWEETGVTTLLLSCRSADEVRSVAELLA</sequence>
<feature type="domain" description="Luciferase-like" evidence="2">
    <location>
        <begin position="13"/>
        <end position="327"/>
    </location>
</feature>
<evidence type="ECO:0000256" key="1">
    <source>
        <dbReference type="ARBA" id="ARBA00023002"/>
    </source>
</evidence>
<dbReference type="InterPro" id="IPR019951">
    <property type="entry name" value="F420_OxRdatse_Rv3520c_pred"/>
</dbReference>
<dbReference type="InterPro" id="IPR036661">
    <property type="entry name" value="Luciferase-like_sf"/>
</dbReference>
<dbReference type="NCBIfam" id="TIGR03559">
    <property type="entry name" value="F420_Rv3520c"/>
    <property type="match status" value="1"/>
</dbReference>
<dbReference type="SUPFAM" id="SSF51679">
    <property type="entry name" value="Bacterial luciferase-like"/>
    <property type="match status" value="1"/>
</dbReference>
<keyword evidence="4" id="KW-1185">Reference proteome</keyword>
<reference evidence="3 4" key="2">
    <citation type="submission" date="2019-09" db="EMBL/GenBank/DDBJ databases">
        <authorList>
            <person name="Jin C."/>
        </authorList>
    </citation>
    <scope>NUCLEOTIDE SEQUENCE [LARGE SCALE GENOMIC DNA]</scope>
    <source>
        <strain evidence="3 4">BN130099</strain>
    </source>
</reference>
<protein>
    <submittedName>
        <fullName evidence="3">LLM class F420-dependent oxidoreductase</fullName>
    </submittedName>
</protein>
<dbReference type="GO" id="GO:0016705">
    <property type="term" value="F:oxidoreductase activity, acting on paired donors, with incorporation or reduction of molecular oxygen"/>
    <property type="evidence" value="ECO:0007669"/>
    <property type="project" value="InterPro"/>
</dbReference>
<comment type="caution">
    <text evidence="3">The sequence shown here is derived from an EMBL/GenBank/DDBJ whole genome shotgun (WGS) entry which is preliminary data.</text>
</comment>
<proteinExistence type="predicted"/>
<dbReference type="CDD" id="cd01097">
    <property type="entry name" value="Tetrahydromethanopterin_reductase"/>
    <property type="match status" value="1"/>
</dbReference>
<keyword evidence="1" id="KW-0560">Oxidoreductase</keyword>
<organism evidence="3 4">
    <name type="scientific">Nocardioides humilatus</name>
    <dbReference type="NCBI Taxonomy" id="2607660"/>
    <lineage>
        <taxon>Bacteria</taxon>
        <taxon>Bacillati</taxon>
        <taxon>Actinomycetota</taxon>
        <taxon>Actinomycetes</taxon>
        <taxon>Propionibacteriales</taxon>
        <taxon>Nocardioidaceae</taxon>
        <taxon>Nocardioides</taxon>
    </lineage>
</organism>
<dbReference type="Gene3D" id="3.20.20.30">
    <property type="entry name" value="Luciferase-like domain"/>
    <property type="match status" value="1"/>
</dbReference>
<dbReference type="InterPro" id="IPR011251">
    <property type="entry name" value="Luciferase-like_dom"/>
</dbReference>
<dbReference type="PANTHER" id="PTHR43244:SF1">
    <property type="entry name" value="5,10-METHYLENETETRAHYDROMETHANOPTERIN REDUCTASE"/>
    <property type="match status" value="1"/>
</dbReference>
<dbReference type="Pfam" id="PF00296">
    <property type="entry name" value="Bac_luciferase"/>
    <property type="match status" value="1"/>
</dbReference>
<reference evidence="3 4" key="1">
    <citation type="submission" date="2019-09" db="EMBL/GenBank/DDBJ databases">
        <title>Nocardioides panacisoli sp. nov., isolated from the soil of a ginseng field.</title>
        <authorList>
            <person name="Cho C."/>
        </authorList>
    </citation>
    <scope>NUCLEOTIDE SEQUENCE [LARGE SCALE GENOMIC DNA]</scope>
    <source>
        <strain evidence="3 4">BN130099</strain>
    </source>
</reference>
<dbReference type="Proteomes" id="UP000325003">
    <property type="component" value="Unassembled WGS sequence"/>
</dbReference>
<dbReference type="EMBL" id="VUJV01000006">
    <property type="protein sequence ID" value="KAA1417082.1"/>
    <property type="molecule type" value="Genomic_DNA"/>
</dbReference>
<dbReference type="PANTHER" id="PTHR43244">
    <property type="match status" value="1"/>
</dbReference>
<evidence type="ECO:0000313" key="4">
    <source>
        <dbReference type="Proteomes" id="UP000325003"/>
    </source>
</evidence>
<dbReference type="AlphaFoldDB" id="A0A5B1L8X9"/>
<dbReference type="InterPro" id="IPR050564">
    <property type="entry name" value="F420-G6PD/mer"/>
</dbReference>
<gene>
    <name evidence="3" type="ORF">F0U44_18085</name>
</gene>